<organism evidence="2 3">
    <name type="scientific">Tumebacillus permanentifrigoris</name>
    <dbReference type="NCBI Taxonomy" id="378543"/>
    <lineage>
        <taxon>Bacteria</taxon>
        <taxon>Bacillati</taxon>
        <taxon>Bacillota</taxon>
        <taxon>Bacilli</taxon>
        <taxon>Bacillales</taxon>
        <taxon>Alicyclobacillaceae</taxon>
        <taxon>Tumebacillus</taxon>
    </lineage>
</organism>
<keyword evidence="3" id="KW-1185">Reference proteome</keyword>
<protein>
    <submittedName>
        <fullName evidence="2">Putative adhesin</fullName>
    </submittedName>
</protein>
<dbReference type="EMBL" id="QGGL01000014">
    <property type="protein sequence ID" value="PWK08956.1"/>
    <property type="molecule type" value="Genomic_DNA"/>
</dbReference>
<reference evidence="2 3" key="1">
    <citation type="submission" date="2018-05" db="EMBL/GenBank/DDBJ databases">
        <title>Genomic Encyclopedia of Type Strains, Phase IV (KMG-IV): sequencing the most valuable type-strain genomes for metagenomic binning, comparative biology and taxonomic classification.</title>
        <authorList>
            <person name="Goeker M."/>
        </authorList>
    </citation>
    <scope>NUCLEOTIDE SEQUENCE [LARGE SCALE GENOMIC DNA]</scope>
    <source>
        <strain evidence="2 3">DSM 18773</strain>
    </source>
</reference>
<dbReference type="InterPro" id="IPR025164">
    <property type="entry name" value="Toastrack_DUF4097"/>
</dbReference>
<name>A0A316DSH1_9BACL</name>
<evidence type="ECO:0000313" key="2">
    <source>
        <dbReference type="EMBL" id="PWK08956.1"/>
    </source>
</evidence>
<comment type="caution">
    <text evidence="2">The sequence shown here is derived from an EMBL/GenBank/DDBJ whole genome shotgun (WGS) entry which is preliminary data.</text>
</comment>
<dbReference type="AlphaFoldDB" id="A0A316DSH1"/>
<evidence type="ECO:0000313" key="3">
    <source>
        <dbReference type="Proteomes" id="UP000245634"/>
    </source>
</evidence>
<dbReference type="Proteomes" id="UP000245634">
    <property type="component" value="Unassembled WGS sequence"/>
</dbReference>
<proteinExistence type="predicted"/>
<sequence length="297" mass="32993">MLKALLGLAQIKQDETKTVELTPVGAVDRLKLHVHNGRLALHEWDESYISAEVRVRVRGDEHTPMENFWSLRQTGSEVVFEQEMTHNNWFLGLHVSVDVRMNVPAEILQANLKTHNGPIEVDLFNGDLRVLTHNGAIRIADVEGMVHAHTHNGQIETLRIDGDLTLTSHNGKLEIDKVTGRLQANTHNGQIQVCDCGNSVSLTTHNGQIYAQQNQGIQNSWDLVTHNGNIQCYVPRDTDATYKLHTTSGRISGDALPVQTSGYAQKMTVTTGKGTHLIDLHTKSGNIEVRQNRAGME</sequence>
<dbReference type="RefSeq" id="WP_109690214.1">
    <property type="nucleotide sequence ID" value="NZ_QGGL01000014.1"/>
</dbReference>
<dbReference type="PANTHER" id="PTHR34094">
    <property type="match status" value="1"/>
</dbReference>
<dbReference type="Pfam" id="PF13349">
    <property type="entry name" value="DUF4097"/>
    <property type="match status" value="1"/>
</dbReference>
<accession>A0A316DSH1</accession>
<evidence type="ECO:0000259" key="1">
    <source>
        <dbReference type="Pfam" id="PF13349"/>
    </source>
</evidence>
<dbReference type="PANTHER" id="PTHR34094:SF1">
    <property type="entry name" value="PROTEIN FAM185A"/>
    <property type="match status" value="1"/>
</dbReference>
<gene>
    <name evidence="2" type="ORF">C7459_11422</name>
</gene>
<dbReference type="OrthoDB" id="2379988at2"/>
<feature type="domain" description="DUF4097" evidence="1">
    <location>
        <begin position="99"/>
        <end position="289"/>
    </location>
</feature>